<dbReference type="InterPro" id="IPR058245">
    <property type="entry name" value="NreC/VraR/RcsB-like_REC"/>
</dbReference>
<dbReference type="InterPro" id="IPR001789">
    <property type="entry name" value="Sig_transdc_resp-reg_receiver"/>
</dbReference>
<dbReference type="InterPro" id="IPR000792">
    <property type="entry name" value="Tscrpt_reg_LuxR_C"/>
</dbReference>
<dbReference type="Proteomes" id="UP000063953">
    <property type="component" value="Chromosome"/>
</dbReference>
<dbReference type="RefSeq" id="WP_053099558.1">
    <property type="nucleotide sequence ID" value="NZ_CP012365.1"/>
</dbReference>
<reference evidence="6 7" key="1">
    <citation type="journal article" date="2015" name="Genome Announc.">
        <title>Genome Sequences of Oblitimonas alkaliphila gen. nov. sp. nov. (Proposed), a Novel Bacterium of the Pseudomonadaceae Family.</title>
        <authorList>
            <person name="Lauer A.C."/>
            <person name="Nicholson A.C."/>
            <person name="Humrighouse B.W."/>
            <person name="Emery B."/>
            <person name="Drobish A."/>
            <person name="Juieng P."/>
            <person name="Loparev V."/>
            <person name="McQuiston J.R."/>
        </authorList>
    </citation>
    <scope>NUCLEOTIDE SEQUENCE [LARGE SCALE GENOMIC DNA]</scope>
    <source>
        <strain evidence="6 7">E5571</strain>
    </source>
</reference>
<dbReference type="CDD" id="cd17535">
    <property type="entry name" value="REC_NarL-like"/>
    <property type="match status" value="1"/>
</dbReference>
<feature type="domain" description="HTH luxR-type" evidence="4">
    <location>
        <begin position="142"/>
        <end position="207"/>
    </location>
</feature>
<organism evidence="6 7">
    <name type="scientific">Thiopseudomonas alkaliphila</name>
    <dbReference type="NCBI Taxonomy" id="1697053"/>
    <lineage>
        <taxon>Bacteria</taxon>
        <taxon>Pseudomonadati</taxon>
        <taxon>Pseudomonadota</taxon>
        <taxon>Gammaproteobacteria</taxon>
        <taxon>Pseudomonadales</taxon>
        <taxon>Pseudomonadaceae</taxon>
        <taxon>Thiopseudomonas</taxon>
    </lineage>
</organism>
<dbReference type="PANTHER" id="PTHR43214:SF43">
    <property type="entry name" value="TWO-COMPONENT RESPONSE REGULATOR"/>
    <property type="match status" value="1"/>
</dbReference>
<dbReference type="SUPFAM" id="SSF52172">
    <property type="entry name" value="CheY-like"/>
    <property type="match status" value="1"/>
</dbReference>
<dbReference type="PANTHER" id="PTHR43214">
    <property type="entry name" value="TWO-COMPONENT RESPONSE REGULATOR"/>
    <property type="match status" value="1"/>
</dbReference>
<evidence type="ECO:0000256" key="1">
    <source>
        <dbReference type="ARBA" id="ARBA00022553"/>
    </source>
</evidence>
<keyword evidence="7" id="KW-1185">Reference proteome</keyword>
<dbReference type="Pfam" id="PF00072">
    <property type="entry name" value="Response_reg"/>
    <property type="match status" value="1"/>
</dbReference>
<dbReference type="GO" id="GO:0006355">
    <property type="term" value="P:regulation of DNA-templated transcription"/>
    <property type="evidence" value="ECO:0007669"/>
    <property type="project" value="InterPro"/>
</dbReference>
<dbReference type="GO" id="GO:0000160">
    <property type="term" value="P:phosphorelay signal transduction system"/>
    <property type="evidence" value="ECO:0007669"/>
    <property type="project" value="InterPro"/>
</dbReference>
<proteinExistence type="predicted"/>
<dbReference type="InterPro" id="IPR011006">
    <property type="entry name" value="CheY-like_superfamily"/>
</dbReference>
<evidence type="ECO:0000256" key="2">
    <source>
        <dbReference type="ARBA" id="ARBA00023125"/>
    </source>
</evidence>
<dbReference type="PRINTS" id="PR00038">
    <property type="entry name" value="HTHLUXR"/>
</dbReference>
<evidence type="ECO:0000256" key="3">
    <source>
        <dbReference type="PROSITE-ProRule" id="PRU00169"/>
    </source>
</evidence>
<evidence type="ECO:0000313" key="7">
    <source>
        <dbReference type="Proteomes" id="UP000063953"/>
    </source>
</evidence>
<sequence length="212" mass="23592">MRVLLVEPHPIVRQGLITVLQSLFTELELLEADSAEHALVLLNNRIPSLVLLEVSLPQLSGIELCRRLQQRFPQLPVAFLTQHRELSTVRQALASGASGYLSKFSSLALLQEAIKRLVAGYHFIEPELATQLAYQQSTDNQTDSRLASMTPREHEVFLMVARGMSTAVIAETLCISSKTVANYMTLLKHKLQVTNQAELVHLAIDMGLLRLA</sequence>
<dbReference type="SUPFAM" id="SSF46894">
    <property type="entry name" value="C-terminal effector domain of the bipartite response regulators"/>
    <property type="match status" value="1"/>
</dbReference>
<dbReference type="InterPro" id="IPR016032">
    <property type="entry name" value="Sig_transdc_resp-reg_C-effctor"/>
</dbReference>
<dbReference type="EMBL" id="CP012365">
    <property type="protein sequence ID" value="AKX58655.1"/>
    <property type="molecule type" value="Genomic_DNA"/>
</dbReference>
<comment type="caution">
    <text evidence="3">Lacks conserved residue(s) required for the propagation of feature annotation.</text>
</comment>
<dbReference type="Pfam" id="PF00196">
    <property type="entry name" value="GerE"/>
    <property type="match status" value="1"/>
</dbReference>
<gene>
    <name evidence="6" type="ORF">AKN88_00880</name>
</gene>
<keyword evidence="1" id="KW-0597">Phosphoprotein</keyword>
<accession>A0A0K1XB98</accession>
<dbReference type="STRING" id="1697053.AKN87_02775"/>
<dbReference type="CDD" id="cd06170">
    <property type="entry name" value="LuxR_C_like"/>
    <property type="match status" value="1"/>
</dbReference>
<dbReference type="PROSITE" id="PS50110">
    <property type="entry name" value="RESPONSE_REGULATORY"/>
    <property type="match status" value="1"/>
</dbReference>
<feature type="domain" description="Response regulatory" evidence="5">
    <location>
        <begin position="2"/>
        <end position="118"/>
    </location>
</feature>
<protein>
    <submittedName>
        <fullName evidence="6">LuxR family transcriptional regulator</fullName>
    </submittedName>
</protein>
<dbReference type="SMART" id="SM00448">
    <property type="entry name" value="REC"/>
    <property type="match status" value="1"/>
</dbReference>
<dbReference type="PROSITE" id="PS50043">
    <property type="entry name" value="HTH_LUXR_2"/>
    <property type="match status" value="1"/>
</dbReference>
<dbReference type="Gene3D" id="3.40.50.2300">
    <property type="match status" value="1"/>
</dbReference>
<name>A0A0K1XB98_9GAMM</name>
<evidence type="ECO:0000259" key="4">
    <source>
        <dbReference type="PROSITE" id="PS50043"/>
    </source>
</evidence>
<keyword evidence="2" id="KW-0238">DNA-binding</keyword>
<dbReference type="InterPro" id="IPR039420">
    <property type="entry name" value="WalR-like"/>
</dbReference>
<evidence type="ECO:0000259" key="5">
    <source>
        <dbReference type="PROSITE" id="PS50110"/>
    </source>
</evidence>
<dbReference type="AlphaFoldDB" id="A0A0K1XB98"/>
<dbReference type="GO" id="GO:0003677">
    <property type="term" value="F:DNA binding"/>
    <property type="evidence" value="ECO:0007669"/>
    <property type="project" value="UniProtKB-KW"/>
</dbReference>
<evidence type="ECO:0000313" key="6">
    <source>
        <dbReference type="EMBL" id="AKX58655.1"/>
    </source>
</evidence>
<dbReference type="SMART" id="SM00421">
    <property type="entry name" value="HTH_LUXR"/>
    <property type="match status" value="1"/>
</dbReference>